<accession>A0AA38J3N7</accession>
<evidence type="ECO:0000313" key="1">
    <source>
        <dbReference type="EMBL" id="KAJ3666528.1"/>
    </source>
</evidence>
<proteinExistence type="predicted"/>
<evidence type="ECO:0000313" key="2">
    <source>
        <dbReference type="Proteomes" id="UP001168821"/>
    </source>
</evidence>
<protein>
    <submittedName>
        <fullName evidence="1">Uncharacterized protein</fullName>
    </submittedName>
</protein>
<sequence>MSNVTLREALEKAKIPASPKFLAPPVSNPATSYPNRFIDSYERVALTNSWYDALKVSCLPIFLEKATLAWFRQYTTTQSNADQRFLGGIQLNSIRAKNAPAMEKKKEGQRKTKHAVDYHLQEIGTAALNVTAGSSDILLPHVVVWERRRHRKSKEVVCLWKSRALCGSL</sequence>
<name>A0AA38J3N7_9CUCU</name>
<gene>
    <name evidence="1" type="ORF">Zmor_001967</name>
</gene>
<reference evidence="1" key="1">
    <citation type="journal article" date="2023" name="G3 (Bethesda)">
        <title>Whole genome assemblies of Zophobas morio and Tenebrio molitor.</title>
        <authorList>
            <person name="Kaur S."/>
            <person name="Stinson S.A."/>
            <person name="diCenzo G.C."/>
        </authorList>
    </citation>
    <scope>NUCLEOTIDE SEQUENCE</scope>
    <source>
        <strain evidence="1">QUZm001</strain>
    </source>
</reference>
<dbReference type="Proteomes" id="UP001168821">
    <property type="component" value="Unassembled WGS sequence"/>
</dbReference>
<dbReference type="AlphaFoldDB" id="A0AA38J3N7"/>
<organism evidence="1 2">
    <name type="scientific">Zophobas morio</name>
    <dbReference type="NCBI Taxonomy" id="2755281"/>
    <lineage>
        <taxon>Eukaryota</taxon>
        <taxon>Metazoa</taxon>
        <taxon>Ecdysozoa</taxon>
        <taxon>Arthropoda</taxon>
        <taxon>Hexapoda</taxon>
        <taxon>Insecta</taxon>
        <taxon>Pterygota</taxon>
        <taxon>Neoptera</taxon>
        <taxon>Endopterygota</taxon>
        <taxon>Coleoptera</taxon>
        <taxon>Polyphaga</taxon>
        <taxon>Cucujiformia</taxon>
        <taxon>Tenebrionidae</taxon>
        <taxon>Zophobas</taxon>
    </lineage>
</organism>
<keyword evidence="2" id="KW-1185">Reference proteome</keyword>
<dbReference type="EMBL" id="JALNTZ010000001">
    <property type="protein sequence ID" value="KAJ3666528.1"/>
    <property type="molecule type" value="Genomic_DNA"/>
</dbReference>
<comment type="caution">
    <text evidence="1">The sequence shown here is derived from an EMBL/GenBank/DDBJ whole genome shotgun (WGS) entry which is preliminary data.</text>
</comment>